<accession>A0A3P7NP19</accession>
<gene>
    <name evidence="1" type="ORF">DILT_LOCUS18817</name>
</gene>
<protein>
    <recommendedName>
        <fullName evidence="3">Anaphase-promoting complex subunit 13</fullName>
    </recommendedName>
</protein>
<evidence type="ECO:0000313" key="1">
    <source>
        <dbReference type="EMBL" id="VDN42410.1"/>
    </source>
</evidence>
<dbReference type="EMBL" id="UYRU01104535">
    <property type="protein sequence ID" value="VDN42410.1"/>
    <property type="molecule type" value="Genomic_DNA"/>
</dbReference>
<organism evidence="1 2">
    <name type="scientific">Dibothriocephalus latus</name>
    <name type="common">Fish tapeworm</name>
    <name type="synonym">Diphyllobothrium latum</name>
    <dbReference type="NCBI Taxonomy" id="60516"/>
    <lineage>
        <taxon>Eukaryota</taxon>
        <taxon>Metazoa</taxon>
        <taxon>Spiralia</taxon>
        <taxon>Lophotrochozoa</taxon>
        <taxon>Platyhelminthes</taxon>
        <taxon>Cestoda</taxon>
        <taxon>Eucestoda</taxon>
        <taxon>Diphyllobothriidea</taxon>
        <taxon>Diphyllobothriidae</taxon>
        <taxon>Dibothriocephalus</taxon>
    </lineage>
</organism>
<dbReference type="Proteomes" id="UP000281553">
    <property type="component" value="Unassembled WGS sequence"/>
</dbReference>
<name>A0A3P7NP19_DIBLA</name>
<dbReference type="OrthoDB" id="6246108at2759"/>
<reference evidence="1 2" key="1">
    <citation type="submission" date="2018-11" db="EMBL/GenBank/DDBJ databases">
        <authorList>
            <consortium name="Pathogen Informatics"/>
        </authorList>
    </citation>
    <scope>NUCLEOTIDE SEQUENCE [LARGE SCALE GENOMIC DNA]</scope>
</reference>
<evidence type="ECO:0008006" key="3">
    <source>
        <dbReference type="Google" id="ProtNLM"/>
    </source>
</evidence>
<keyword evidence="2" id="KW-1185">Reference proteome</keyword>
<proteinExistence type="predicted"/>
<sequence>MSDSTYTASGIFLDVVDADWVQQALPFEDILINTDLLPTSEPELGVGSQAQTLAEDRVAWSEHHLEDLLLPRVPADDPFFALHRSSRLL</sequence>
<evidence type="ECO:0000313" key="2">
    <source>
        <dbReference type="Proteomes" id="UP000281553"/>
    </source>
</evidence>
<dbReference type="AlphaFoldDB" id="A0A3P7NP19"/>